<reference evidence="1" key="1">
    <citation type="submission" date="2020-03" db="EMBL/GenBank/DDBJ databases">
        <title>The deep terrestrial virosphere.</title>
        <authorList>
            <person name="Holmfeldt K."/>
            <person name="Nilsson E."/>
            <person name="Simone D."/>
            <person name="Lopez-Fernandez M."/>
            <person name="Wu X."/>
            <person name="de Brujin I."/>
            <person name="Lundin D."/>
            <person name="Andersson A."/>
            <person name="Bertilsson S."/>
            <person name="Dopson M."/>
        </authorList>
    </citation>
    <scope>NUCLEOTIDE SEQUENCE</scope>
    <source>
        <strain evidence="1">MM415A01719</strain>
    </source>
</reference>
<name>A0A6M3K4Q5_9ZZZZ</name>
<evidence type="ECO:0000313" key="1">
    <source>
        <dbReference type="EMBL" id="QJA75725.1"/>
    </source>
</evidence>
<proteinExistence type="predicted"/>
<gene>
    <name evidence="1" type="ORF">MM415A01719_0011</name>
</gene>
<dbReference type="AlphaFoldDB" id="A0A6M3K4Q5"/>
<accession>A0A6M3K4Q5</accession>
<protein>
    <submittedName>
        <fullName evidence="1">Putative DNA binding, helix-turn-helix domain containing protein</fullName>
    </submittedName>
</protein>
<organism evidence="1">
    <name type="scientific">viral metagenome</name>
    <dbReference type="NCBI Taxonomy" id="1070528"/>
    <lineage>
        <taxon>unclassified sequences</taxon>
        <taxon>metagenomes</taxon>
        <taxon>organismal metagenomes</taxon>
    </lineage>
</organism>
<dbReference type="EMBL" id="MT142181">
    <property type="protein sequence ID" value="QJA75725.1"/>
    <property type="molecule type" value="Genomic_DNA"/>
</dbReference>
<sequence>MNQNQLSGGSGDLLHEKTLSLNLTYGMKTMIGEKINWKNICKKYHVDSEAKLLILFRNKKHLPYDMIANRLGISKSAIWNKAMELLEKNKLTKKDLQKYRNFKE</sequence>